<evidence type="ECO:0008006" key="4">
    <source>
        <dbReference type="Google" id="ProtNLM"/>
    </source>
</evidence>
<feature type="transmembrane region" description="Helical" evidence="1">
    <location>
        <begin position="138"/>
        <end position="156"/>
    </location>
</feature>
<name>A0A9D5CVZ6_9LILI</name>
<evidence type="ECO:0000313" key="3">
    <source>
        <dbReference type="Proteomes" id="UP001085076"/>
    </source>
</evidence>
<feature type="transmembrane region" description="Helical" evidence="1">
    <location>
        <begin position="176"/>
        <end position="195"/>
    </location>
</feature>
<evidence type="ECO:0000313" key="2">
    <source>
        <dbReference type="EMBL" id="KAJ0979919.1"/>
    </source>
</evidence>
<evidence type="ECO:0000256" key="1">
    <source>
        <dbReference type="SAM" id="Phobius"/>
    </source>
</evidence>
<reference evidence="2" key="1">
    <citation type="submission" date="2021-03" db="EMBL/GenBank/DDBJ databases">
        <authorList>
            <person name="Li Z."/>
            <person name="Yang C."/>
        </authorList>
    </citation>
    <scope>NUCLEOTIDE SEQUENCE</scope>
    <source>
        <strain evidence="2">Dzin_1.0</strain>
        <tissue evidence="2">Leaf</tissue>
    </source>
</reference>
<accession>A0A9D5CVZ6</accession>
<feature type="transmembrane region" description="Helical" evidence="1">
    <location>
        <begin position="259"/>
        <end position="284"/>
    </location>
</feature>
<dbReference type="PANTHER" id="PTHR37172">
    <property type="entry name" value="TRANSMEMBRANE PROTEIN"/>
    <property type="match status" value="1"/>
</dbReference>
<keyword evidence="1" id="KW-0812">Transmembrane</keyword>
<dbReference type="EMBL" id="JAGGNH010000003">
    <property type="protein sequence ID" value="KAJ0979919.1"/>
    <property type="molecule type" value="Genomic_DNA"/>
</dbReference>
<feature type="transmembrane region" description="Helical" evidence="1">
    <location>
        <begin position="66"/>
        <end position="86"/>
    </location>
</feature>
<dbReference type="OrthoDB" id="1913803at2759"/>
<dbReference type="Proteomes" id="UP001085076">
    <property type="component" value="Miscellaneous, Linkage group lg03"/>
</dbReference>
<keyword evidence="3" id="KW-1185">Reference proteome</keyword>
<comment type="caution">
    <text evidence="2">The sequence shown here is derived from an EMBL/GenBank/DDBJ whole genome shotgun (WGS) entry which is preliminary data.</text>
</comment>
<keyword evidence="1" id="KW-1133">Transmembrane helix</keyword>
<proteinExistence type="predicted"/>
<reference evidence="2" key="2">
    <citation type="journal article" date="2022" name="Hortic Res">
        <title>The genome of Dioscorea zingiberensis sheds light on the biosynthesis, origin and evolution of the medicinally important diosgenin saponins.</title>
        <authorList>
            <person name="Li Y."/>
            <person name="Tan C."/>
            <person name="Li Z."/>
            <person name="Guo J."/>
            <person name="Li S."/>
            <person name="Chen X."/>
            <person name="Wang C."/>
            <person name="Dai X."/>
            <person name="Yang H."/>
            <person name="Song W."/>
            <person name="Hou L."/>
            <person name="Xu J."/>
            <person name="Tong Z."/>
            <person name="Xu A."/>
            <person name="Yuan X."/>
            <person name="Wang W."/>
            <person name="Yang Q."/>
            <person name="Chen L."/>
            <person name="Sun Z."/>
            <person name="Wang K."/>
            <person name="Pan B."/>
            <person name="Chen J."/>
            <person name="Bao Y."/>
            <person name="Liu F."/>
            <person name="Qi X."/>
            <person name="Gang D.R."/>
            <person name="Wen J."/>
            <person name="Li J."/>
        </authorList>
    </citation>
    <scope>NUCLEOTIDE SEQUENCE</scope>
    <source>
        <strain evidence="2">Dzin_1.0</strain>
    </source>
</reference>
<gene>
    <name evidence="2" type="ORF">J5N97_015393</name>
</gene>
<dbReference type="PANTHER" id="PTHR37172:SF3">
    <property type="entry name" value="TRANSMEMBRANE PROTEIN"/>
    <property type="match status" value="1"/>
</dbReference>
<sequence length="306" mass="34015">MQPEFVHSTRYPSNQQEFHASSFLKTFIHPSLSCACKEKLKNMELVSKQADQEEPSLTTSIVIKHVFHKVSLTLLSLLLPLSFLLLSRMSSPSPMLSPSIFVSFTLRISSLLLQSLVAIISLSTLYCALTSRIPRPPLFISWTILFIFQASVSFGIESSIAAGVQPVAAVSTCRVPWIAYTIFFIGLYETMMTWVKMLVKPVADDTIFMSSINDCFIDKVVVGLAYSVLWMKVLQDEMEPLVLAVGNEGLVMHGGCSGLLLWLIGYVTTIAGLMKIILGAVWMIEKLLFFHCRDAEEDSISSYAPV</sequence>
<organism evidence="2 3">
    <name type="scientific">Dioscorea zingiberensis</name>
    <dbReference type="NCBI Taxonomy" id="325984"/>
    <lineage>
        <taxon>Eukaryota</taxon>
        <taxon>Viridiplantae</taxon>
        <taxon>Streptophyta</taxon>
        <taxon>Embryophyta</taxon>
        <taxon>Tracheophyta</taxon>
        <taxon>Spermatophyta</taxon>
        <taxon>Magnoliopsida</taxon>
        <taxon>Liliopsida</taxon>
        <taxon>Dioscoreales</taxon>
        <taxon>Dioscoreaceae</taxon>
        <taxon>Dioscorea</taxon>
    </lineage>
</organism>
<protein>
    <recommendedName>
        <fullName evidence="4">Transmembrane protein</fullName>
    </recommendedName>
</protein>
<keyword evidence="1" id="KW-0472">Membrane</keyword>
<feature type="transmembrane region" description="Helical" evidence="1">
    <location>
        <begin position="106"/>
        <end position="126"/>
    </location>
</feature>
<dbReference type="AlphaFoldDB" id="A0A9D5CVZ6"/>